<feature type="chain" id="PRO_5042979163" evidence="1">
    <location>
        <begin position="31"/>
        <end position="253"/>
    </location>
</feature>
<dbReference type="EMBL" id="CP136920">
    <property type="protein sequence ID" value="WOO41011.1"/>
    <property type="molecule type" value="Genomic_DNA"/>
</dbReference>
<sequence>MNIFRHIRHHFTFLILGALCSLNLTTKSWADNTGLWVGTVILDRVSEITPSTDSVSQTPTPVADPLAIRIIIYVNSNGSASMLRWATLMNYQTTPGDDSSIEEIIVIDEDDFYVSGVVGYTTDGNRPIGRRFSTAHYDWPDGGELSMSGTVADGLNGTIELSATHSTNPFYHRYHNMHQDGRAVTRYIEITNLADASDSAVSAYNVLEGDYYEVINGLANTNTDTTTRDSSIIMQGTLTIVQVSSASQLGIPQ</sequence>
<feature type="signal peptide" evidence="1">
    <location>
        <begin position="1"/>
        <end position="30"/>
    </location>
</feature>
<protein>
    <submittedName>
        <fullName evidence="2">Uncharacterized protein</fullName>
    </submittedName>
</protein>
<keyword evidence="1" id="KW-0732">Signal</keyword>
<dbReference type="AlphaFoldDB" id="A0AAQ3QT71"/>
<evidence type="ECO:0000256" key="1">
    <source>
        <dbReference type="SAM" id="SignalP"/>
    </source>
</evidence>
<dbReference type="KEGG" id="puo:RZN69_20520"/>
<reference evidence="2 3" key="1">
    <citation type="submission" date="2023-10" db="EMBL/GenBank/DDBJ databases">
        <title>Rubellicoccus peritrichatus gen. nov., sp. nov., isolated from an algae of coral reef tank.</title>
        <authorList>
            <person name="Luo J."/>
        </authorList>
    </citation>
    <scope>NUCLEOTIDE SEQUENCE [LARGE SCALE GENOMIC DNA]</scope>
    <source>
        <strain evidence="2 3">CR14</strain>
    </source>
</reference>
<gene>
    <name evidence="2" type="ORF">RZN69_20520</name>
</gene>
<dbReference type="RefSeq" id="WP_317833331.1">
    <property type="nucleotide sequence ID" value="NZ_CP136920.1"/>
</dbReference>
<evidence type="ECO:0000313" key="3">
    <source>
        <dbReference type="Proteomes" id="UP001304300"/>
    </source>
</evidence>
<name>A0AAQ3QT71_9BACT</name>
<accession>A0AAQ3QT71</accession>
<proteinExistence type="predicted"/>
<organism evidence="2 3">
    <name type="scientific">Rubellicoccus peritrichatus</name>
    <dbReference type="NCBI Taxonomy" id="3080537"/>
    <lineage>
        <taxon>Bacteria</taxon>
        <taxon>Pseudomonadati</taxon>
        <taxon>Verrucomicrobiota</taxon>
        <taxon>Opitutia</taxon>
        <taxon>Puniceicoccales</taxon>
        <taxon>Cerasicoccaceae</taxon>
        <taxon>Rubellicoccus</taxon>
    </lineage>
</organism>
<keyword evidence="3" id="KW-1185">Reference proteome</keyword>
<dbReference type="Proteomes" id="UP001304300">
    <property type="component" value="Chromosome"/>
</dbReference>
<evidence type="ECO:0000313" key="2">
    <source>
        <dbReference type="EMBL" id="WOO41011.1"/>
    </source>
</evidence>